<dbReference type="GeneTree" id="ENSGT00940000178743"/>
<reference evidence="2" key="3">
    <citation type="submission" date="2025-09" db="UniProtKB">
        <authorList>
            <consortium name="Ensembl"/>
        </authorList>
    </citation>
    <scope>IDENTIFICATION</scope>
</reference>
<keyword evidence="1" id="KW-0472">Membrane</keyword>
<dbReference type="InParanoid" id="A0A4W6E2U6"/>
<reference evidence="3" key="1">
    <citation type="submission" date="2015-09" db="EMBL/GenBank/DDBJ databases">
        <authorList>
            <person name="Sai Rama Sridatta P."/>
        </authorList>
    </citation>
    <scope>NUCLEOTIDE SEQUENCE [LARGE SCALE GENOMIC DNA]</scope>
</reference>
<evidence type="ECO:0000313" key="3">
    <source>
        <dbReference type="Proteomes" id="UP000314980"/>
    </source>
</evidence>
<organism evidence="2 3">
    <name type="scientific">Lates calcarifer</name>
    <name type="common">Barramundi</name>
    <name type="synonym">Holocentrus calcarifer</name>
    <dbReference type="NCBI Taxonomy" id="8187"/>
    <lineage>
        <taxon>Eukaryota</taxon>
        <taxon>Metazoa</taxon>
        <taxon>Chordata</taxon>
        <taxon>Craniata</taxon>
        <taxon>Vertebrata</taxon>
        <taxon>Euteleostomi</taxon>
        <taxon>Actinopterygii</taxon>
        <taxon>Neopterygii</taxon>
        <taxon>Teleostei</taxon>
        <taxon>Neoteleostei</taxon>
        <taxon>Acanthomorphata</taxon>
        <taxon>Carangaria</taxon>
        <taxon>Carangaria incertae sedis</taxon>
        <taxon>Centropomidae</taxon>
        <taxon>Lates</taxon>
    </lineage>
</organism>
<dbReference type="AlphaFoldDB" id="A0A4W6E2U6"/>
<protein>
    <submittedName>
        <fullName evidence="2">Uncharacterized protein</fullName>
    </submittedName>
</protein>
<proteinExistence type="predicted"/>
<feature type="transmembrane region" description="Helical" evidence="1">
    <location>
        <begin position="6"/>
        <end position="26"/>
    </location>
</feature>
<accession>A0A4W6E2U6</accession>
<evidence type="ECO:0000256" key="1">
    <source>
        <dbReference type="SAM" id="Phobius"/>
    </source>
</evidence>
<keyword evidence="1" id="KW-0812">Transmembrane</keyword>
<sequence>NESYCLIWNIISNHTVCCLCCSLYLFSCTIQGNIFINYFLNTGFLVSIWRREFHHIPRFCIAINIAVIVVTVSGFHFSFKCEGGEGAGQVTVSTRKHDVHKSRGNNQKSLPAWITFHMLYKGQCM</sequence>
<evidence type="ECO:0000313" key="2">
    <source>
        <dbReference type="Ensembl" id="ENSLCAP00010032326.1"/>
    </source>
</evidence>
<keyword evidence="1" id="KW-1133">Transmembrane helix</keyword>
<feature type="transmembrane region" description="Helical" evidence="1">
    <location>
        <begin position="56"/>
        <end position="79"/>
    </location>
</feature>
<dbReference type="Proteomes" id="UP000314980">
    <property type="component" value="Unassembled WGS sequence"/>
</dbReference>
<reference evidence="2" key="2">
    <citation type="submission" date="2025-08" db="UniProtKB">
        <authorList>
            <consortium name="Ensembl"/>
        </authorList>
    </citation>
    <scope>IDENTIFICATION</scope>
</reference>
<name>A0A4W6E2U6_LATCA</name>
<dbReference type="Ensembl" id="ENSLCAT00010033079.1">
    <property type="protein sequence ID" value="ENSLCAP00010032326.1"/>
    <property type="gene ID" value="ENSLCAG00010015224.1"/>
</dbReference>
<keyword evidence="3" id="KW-1185">Reference proteome</keyword>